<evidence type="ECO:0000313" key="2">
    <source>
        <dbReference type="Proteomes" id="UP000202440"/>
    </source>
</evidence>
<sequence>MQYLDWPDYRQGWIFRHRELPVPDSAMARIRPLAASSASQWWRQQVSLEASHASHFLSDDWPARNGVWQTERLPWQARWESDDHALPDEILNHFQWQDNTVVYFCYDVHHVVETDWLTFKQHWKNFLFFDDGPLLMGRRRNEVAQFFSDGDYVLGNKPS</sequence>
<dbReference type="Pfam" id="PF11163">
    <property type="entry name" value="DUF2947"/>
    <property type="match status" value="1"/>
</dbReference>
<dbReference type="EMBL" id="CP022530">
    <property type="protein sequence ID" value="ASP40916.1"/>
    <property type="molecule type" value="Genomic_DNA"/>
</dbReference>
<dbReference type="InterPro" id="IPR021334">
    <property type="entry name" value="DUF2947"/>
</dbReference>
<dbReference type="KEGG" id="bsan:CHH28_11665"/>
<evidence type="ECO:0008006" key="3">
    <source>
        <dbReference type="Google" id="ProtNLM"/>
    </source>
</evidence>
<name>A0A222FQZ6_9GAMM</name>
<dbReference type="AlphaFoldDB" id="A0A222FQZ6"/>
<evidence type="ECO:0000313" key="1">
    <source>
        <dbReference type="EMBL" id="ASP40916.1"/>
    </source>
</evidence>
<dbReference type="Proteomes" id="UP000202440">
    <property type="component" value="Chromosome"/>
</dbReference>
<keyword evidence="2" id="KW-1185">Reference proteome</keyword>
<protein>
    <recommendedName>
        <fullName evidence="3">DUF2947 domain-containing protein</fullName>
    </recommendedName>
</protein>
<dbReference type="RefSeq" id="WP_094062068.1">
    <property type="nucleotide sequence ID" value="NZ_CP022530.1"/>
</dbReference>
<organism evidence="1 2">
    <name type="scientific">Bacterioplanes sanyensis</name>
    <dbReference type="NCBI Taxonomy" id="1249553"/>
    <lineage>
        <taxon>Bacteria</taxon>
        <taxon>Pseudomonadati</taxon>
        <taxon>Pseudomonadota</taxon>
        <taxon>Gammaproteobacteria</taxon>
        <taxon>Oceanospirillales</taxon>
        <taxon>Oceanospirillaceae</taxon>
        <taxon>Bacterioplanes</taxon>
    </lineage>
</organism>
<reference evidence="1 2" key="1">
    <citation type="submission" date="2017-07" db="EMBL/GenBank/DDBJ databases">
        <title>Annotated genome sequence of Bacterioplanes sanyensis isolated from Red Sea.</title>
        <authorList>
            <person name="Rehman Z.U."/>
        </authorList>
    </citation>
    <scope>NUCLEOTIDE SEQUENCE [LARGE SCALE GENOMIC DNA]</scope>
    <source>
        <strain evidence="1 2">NV9</strain>
    </source>
</reference>
<dbReference type="OrthoDB" id="6687905at2"/>
<gene>
    <name evidence="1" type="ORF">CHH28_11665</name>
</gene>
<accession>A0A222FQZ6</accession>
<proteinExistence type="predicted"/>